<name>A0AA87Z2B3_FICCA</name>
<feature type="region of interest" description="Disordered" evidence="1">
    <location>
        <begin position="35"/>
        <end position="62"/>
    </location>
</feature>
<dbReference type="EMBL" id="BTGU01000002">
    <property type="protein sequence ID" value="GMN27242.1"/>
    <property type="molecule type" value="Genomic_DNA"/>
</dbReference>
<feature type="compositionally biased region" description="Basic residues" evidence="1">
    <location>
        <begin position="40"/>
        <end position="50"/>
    </location>
</feature>
<gene>
    <name evidence="2" type="ORF">TIFTF001_001547</name>
</gene>
<sequence length="140" mass="15423">MLVFHAEEGTEIKPKTLKSTQLQVVPNFQLKLPRQSTKIAIRRRRRRRRRSKEEENRRTEEAKLTADAVVVGAATDGAAEDSGRVGGRIVGERDDRHANADGGSGAAVEAQNNVAGASDHRRLVLEVPDFAIPVPLLHRC</sequence>
<organism evidence="2 3">
    <name type="scientific">Ficus carica</name>
    <name type="common">Common fig</name>
    <dbReference type="NCBI Taxonomy" id="3494"/>
    <lineage>
        <taxon>Eukaryota</taxon>
        <taxon>Viridiplantae</taxon>
        <taxon>Streptophyta</taxon>
        <taxon>Embryophyta</taxon>
        <taxon>Tracheophyta</taxon>
        <taxon>Spermatophyta</taxon>
        <taxon>Magnoliopsida</taxon>
        <taxon>eudicotyledons</taxon>
        <taxon>Gunneridae</taxon>
        <taxon>Pentapetalae</taxon>
        <taxon>rosids</taxon>
        <taxon>fabids</taxon>
        <taxon>Rosales</taxon>
        <taxon>Moraceae</taxon>
        <taxon>Ficeae</taxon>
        <taxon>Ficus</taxon>
    </lineage>
</organism>
<keyword evidence="3" id="KW-1185">Reference proteome</keyword>
<reference evidence="2" key="1">
    <citation type="submission" date="2023-07" db="EMBL/GenBank/DDBJ databases">
        <title>draft genome sequence of fig (Ficus carica).</title>
        <authorList>
            <person name="Takahashi T."/>
            <person name="Nishimura K."/>
        </authorList>
    </citation>
    <scope>NUCLEOTIDE SEQUENCE</scope>
</reference>
<comment type="caution">
    <text evidence="2">The sequence shown here is derived from an EMBL/GenBank/DDBJ whole genome shotgun (WGS) entry which is preliminary data.</text>
</comment>
<feature type="compositionally biased region" description="Basic and acidic residues" evidence="1">
    <location>
        <begin position="51"/>
        <end position="62"/>
    </location>
</feature>
<evidence type="ECO:0000313" key="2">
    <source>
        <dbReference type="EMBL" id="GMN27242.1"/>
    </source>
</evidence>
<protein>
    <submittedName>
        <fullName evidence="2">Uncharacterized protein</fullName>
    </submittedName>
</protein>
<dbReference type="Proteomes" id="UP001187192">
    <property type="component" value="Unassembled WGS sequence"/>
</dbReference>
<feature type="compositionally biased region" description="Basic and acidic residues" evidence="1">
    <location>
        <begin position="90"/>
        <end position="99"/>
    </location>
</feature>
<proteinExistence type="predicted"/>
<evidence type="ECO:0000313" key="3">
    <source>
        <dbReference type="Proteomes" id="UP001187192"/>
    </source>
</evidence>
<dbReference type="AlphaFoldDB" id="A0AA87Z2B3"/>
<accession>A0AA87Z2B3</accession>
<evidence type="ECO:0000256" key="1">
    <source>
        <dbReference type="SAM" id="MobiDB-lite"/>
    </source>
</evidence>
<feature type="region of interest" description="Disordered" evidence="1">
    <location>
        <begin position="75"/>
        <end position="107"/>
    </location>
</feature>